<dbReference type="AlphaFoldDB" id="A0AAD8RDP1"/>
<evidence type="ECO:0000256" key="2">
    <source>
        <dbReference type="ARBA" id="ARBA00022692"/>
    </source>
</evidence>
<evidence type="ECO:0000256" key="4">
    <source>
        <dbReference type="ARBA" id="ARBA00022989"/>
    </source>
</evidence>
<dbReference type="EMBL" id="JAUUTY010000006">
    <property type="protein sequence ID" value="KAK1619575.1"/>
    <property type="molecule type" value="Genomic_DNA"/>
</dbReference>
<protein>
    <submittedName>
        <fullName evidence="6">Uncharacterized protein</fullName>
    </submittedName>
</protein>
<evidence type="ECO:0000313" key="7">
    <source>
        <dbReference type="Proteomes" id="UP001231189"/>
    </source>
</evidence>
<keyword evidence="2" id="KW-0812">Transmembrane</keyword>
<comment type="subcellular location">
    <subcellularLocation>
        <location evidence="1">Membrane</location>
        <topology evidence="1">Single-pass membrane protein</topology>
    </subcellularLocation>
</comment>
<keyword evidence="4" id="KW-1133">Transmembrane helix</keyword>
<evidence type="ECO:0000256" key="1">
    <source>
        <dbReference type="ARBA" id="ARBA00004167"/>
    </source>
</evidence>
<evidence type="ECO:0000256" key="5">
    <source>
        <dbReference type="ARBA" id="ARBA00023136"/>
    </source>
</evidence>
<reference evidence="6" key="1">
    <citation type="submission" date="2023-07" db="EMBL/GenBank/DDBJ databases">
        <title>A chromosome-level genome assembly of Lolium multiflorum.</title>
        <authorList>
            <person name="Chen Y."/>
            <person name="Copetti D."/>
            <person name="Kolliker R."/>
            <person name="Studer B."/>
        </authorList>
    </citation>
    <scope>NUCLEOTIDE SEQUENCE</scope>
    <source>
        <strain evidence="6">02402/16</strain>
        <tissue evidence="6">Leaf</tissue>
    </source>
</reference>
<organism evidence="6 7">
    <name type="scientific">Lolium multiflorum</name>
    <name type="common">Italian ryegrass</name>
    <name type="synonym">Lolium perenne subsp. multiflorum</name>
    <dbReference type="NCBI Taxonomy" id="4521"/>
    <lineage>
        <taxon>Eukaryota</taxon>
        <taxon>Viridiplantae</taxon>
        <taxon>Streptophyta</taxon>
        <taxon>Embryophyta</taxon>
        <taxon>Tracheophyta</taxon>
        <taxon>Spermatophyta</taxon>
        <taxon>Magnoliopsida</taxon>
        <taxon>Liliopsida</taxon>
        <taxon>Poales</taxon>
        <taxon>Poaceae</taxon>
        <taxon>BOP clade</taxon>
        <taxon>Pooideae</taxon>
        <taxon>Poodae</taxon>
        <taxon>Poeae</taxon>
        <taxon>Poeae Chloroplast Group 2 (Poeae type)</taxon>
        <taxon>Loliodinae</taxon>
        <taxon>Loliinae</taxon>
        <taxon>Lolium</taxon>
    </lineage>
</organism>
<dbReference type="PANTHER" id="PTHR47974">
    <property type="entry name" value="OS07G0415500 PROTEIN"/>
    <property type="match status" value="1"/>
</dbReference>
<accession>A0AAD8RDP1</accession>
<comment type="caution">
    <text evidence="6">The sequence shown here is derived from an EMBL/GenBank/DDBJ whole genome shotgun (WGS) entry which is preliminary data.</text>
</comment>
<dbReference type="PANTHER" id="PTHR47974:SF19">
    <property type="entry name" value="RECEPTOR-LIKE SERINE_THREONINE-PROTEIN KINASE"/>
    <property type="match status" value="1"/>
</dbReference>
<dbReference type="GO" id="GO:0016020">
    <property type="term" value="C:membrane"/>
    <property type="evidence" value="ECO:0007669"/>
    <property type="project" value="UniProtKB-SubCell"/>
</dbReference>
<proteinExistence type="predicted"/>
<keyword evidence="7" id="KW-1185">Reference proteome</keyword>
<keyword evidence="3" id="KW-0732">Signal</keyword>
<dbReference type="Gene3D" id="1.10.510.10">
    <property type="entry name" value="Transferase(Phosphotransferase) domain 1"/>
    <property type="match status" value="1"/>
</dbReference>
<evidence type="ECO:0000256" key="3">
    <source>
        <dbReference type="ARBA" id="ARBA00022729"/>
    </source>
</evidence>
<name>A0AAD8RDP1_LOLMU</name>
<dbReference type="Proteomes" id="UP001231189">
    <property type="component" value="Unassembled WGS sequence"/>
</dbReference>
<gene>
    <name evidence="6" type="ORF">QYE76_025092</name>
</gene>
<sequence length="141" mass="15486">MACSCHRIGRCCSIGRVLISSMEDSSSPAAAEEHVKREGLLPGRVQLRRPLRRHENFSERLGSGRFGSIVEGEVGAVADPRLRGDVSEEELERACRVACWCIQDQEEHCPTMAQVVQALEGVVHVHAPPVPRGLQHLVSLT</sequence>
<keyword evidence="5" id="KW-0472">Membrane</keyword>
<evidence type="ECO:0000313" key="6">
    <source>
        <dbReference type="EMBL" id="KAK1619575.1"/>
    </source>
</evidence>